<protein>
    <recommendedName>
        <fullName evidence="2">PH domain-containing protein</fullName>
    </recommendedName>
</protein>
<accession>A0AAU3I908</accession>
<evidence type="ECO:0008006" key="2">
    <source>
        <dbReference type="Google" id="ProtNLM"/>
    </source>
</evidence>
<reference evidence="1" key="1">
    <citation type="submission" date="2022-10" db="EMBL/GenBank/DDBJ databases">
        <title>The complete genomes of actinobacterial strains from the NBC collection.</title>
        <authorList>
            <person name="Joergensen T.S."/>
            <person name="Alvarez Arevalo M."/>
            <person name="Sterndorff E.B."/>
            <person name="Faurdal D."/>
            <person name="Vuksanovic O."/>
            <person name="Mourched A.-S."/>
            <person name="Charusanti P."/>
            <person name="Shaw S."/>
            <person name="Blin K."/>
            <person name="Weber T."/>
        </authorList>
    </citation>
    <scope>NUCLEOTIDE SEQUENCE</scope>
    <source>
        <strain evidence="1">NBC_01393</strain>
    </source>
</reference>
<proteinExistence type="predicted"/>
<dbReference type="EMBL" id="CP109546">
    <property type="protein sequence ID" value="WTZ14015.1"/>
    <property type="molecule type" value="Genomic_DNA"/>
</dbReference>
<name>A0AAU3I908_9ACTN</name>
<evidence type="ECO:0000313" key="1">
    <source>
        <dbReference type="EMBL" id="WTZ14015.1"/>
    </source>
</evidence>
<gene>
    <name evidence="1" type="ORF">OG699_42335</name>
</gene>
<sequence length="123" mass="13618">MIIKRPHGALFKCLVSVAVILGLVGLRAAWGWVSVRVGARLCHIHTGGLAVTGLFGQVKHSVPWDTITELRHMSNLSPLLTFHRFELVRRDARTVAILVLKAKPEFVPALRRASELGGLRPER</sequence>
<dbReference type="AlphaFoldDB" id="A0AAU3I908"/>
<organism evidence="1">
    <name type="scientific">Streptomyces sp. NBC_01393</name>
    <dbReference type="NCBI Taxonomy" id="2903851"/>
    <lineage>
        <taxon>Bacteria</taxon>
        <taxon>Bacillati</taxon>
        <taxon>Actinomycetota</taxon>
        <taxon>Actinomycetes</taxon>
        <taxon>Kitasatosporales</taxon>
        <taxon>Streptomycetaceae</taxon>
        <taxon>Streptomyces</taxon>
    </lineage>
</organism>